<dbReference type="AlphaFoldDB" id="A0A5C7BD00"/>
<dbReference type="Proteomes" id="UP000321938">
    <property type="component" value="Unassembled WGS sequence"/>
</dbReference>
<protein>
    <submittedName>
        <fullName evidence="1">Uncharacterized protein</fullName>
    </submittedName>
</protein>
<comment type="caution">
    <text evidence="1">The sequence shown here is derived from an EMBL/GenBank/DDBJ whole genome shotgun (WGS) entry which is preliminary data.</text>
</comment>
<proteinExistence type="predicted"/>
<evidence type="ECO:0000313" key="1">
    <source>
        <dbReference type="EMBL" id="TXE20324.1"/>
    </source>
</evidence>
<dbReference type="OrthoDB" id="974318at2"/>
<keyword evidence="2" id="KW-1185">Reference proteome</keyword>
<accession>A0A5C7BD00</accession>
<evidence type="ECO:0000313" key="2">
    <source>
        <dbReference type="Proteomes" id="UP000321938"/>
    </source>
</evidence>
<reference evidence="1 2" key="1">
    <citation type="submission" date="2019-08" db="EMBL/GenBank/DDBJ databases">
        <title>Genome of Psychroserpens burtonensis ACAM 167.</title>
        <authorList>
            <person name="Bowman J.P."/>
        </authorList>
    </citation>
    <scope>NUCLEOTIDE SEQUENCE [LARGE SCALE GENOMIC DNA]</scope>
    <source>
        <strain evidence="1 2">ACAM 167</strain>
    </source>
</reference>
<gene>
    <name evidence="1" type="ORF">ES692_00610</name>
</gene>
<dbReference type="RefSeq" id="WP_147230799.1">
    <property type="nucleotide sequence ID" value="NZ_VOSB01000001.1"/>
</dbReference>
<dbReference type="EMBL" id="VOSB01000001">
    <property type="protein sequence ID" value="TXE20324.1"/>
    <property type="molecule type" value="Genomic_DNA"/>
</dbReference>
<sequence>MENQNLEALNLTNTVFNVLIESVVNHFKLKHNILIKYKDSQLYGFGNYNTEQPSLKGDFELIIKSYVNGKYLYNKQREAASGKPIIKISGDYKNLFFKYLGFQNITDFIKSDLFTSKQRIKQLELITKGDKINEHHYVCYYYGEDSKMNKGQVIIHNNWKTIEMIYVYVNEKEEKNTYTFYGNITQSEDFAHINTKYYVGNKKSEGAKFIFFIGKSSPNERQYLIGTYCGFDKYDRAISGKMILKKYNSKAEIEDEANDKSFDPILCQELNKNRTVVESNIRKNPLLFSKKSPFAQVLTRTSGDYVFKFEIEQTRHELKLKIEKYHFNIISINDSIIIEDDRVTVLNKGQIINFDFSVSGMFHLQKISIYINAIYFVENDNKVTGIFNGVDINNKIVSGNLSIVAIN</sequence>
<name>A0A5C7BD00_9FLAO</name>
<organism evidence="1 2">
    <name type="scientific">Psychroserpens burtonensis</name>
    <dbReference type="NCBI Taxonomy" id="49278"/>
    <lineage>
        <taxon>Bacteria</taxon>
        <taxon>Pseudomonadati</taxon>
        <taxon>Bacteroidota</taxon>
        <taxon>Flavobacteriia</taxon>
        <taxon>Flavobacteriales</taxon>
        <taxon>Flavobacteriaceae</taxon>
        <taxon>Psychroserpens</taxon>
    </lineage>
</organism>